<feature type="transmembrane region" description="Helical" evidence="2">
    <location>
        <begin position="85"/>
        <end position="105"/>
    </location>
</feature>
<dbReference type="InterPro" id="IPR019826">
    <property type="entry name" value="Carboxylesterase_B_AS"/>
</dbReference>
<dbReference type="InterPro" id="IPR050300">
    <property type="entry name" value="GDXG_lipolytic_enzyme"/>
</dbReference>
<dbReference type="SUPFAM" id="SSF53474">
    <property type="entry name" value="alpha/beta-Hydrolases"/>
    <property type="match status" value="1"/>
</dbReference>
<comment type="caution">
    <text evidence="4">The sequence shown here is derived from an EMBL/GenBank/DDBJ whole genome shotgun (WGS) entry which is preliminary data.</text>
</comment>
<dbReference type="PANTHER" id="PTHR48081:SF33">
    <property type="entry name" value="KYNURENINE FORMAMIDASE"/>
    <property type="match status" value="1"/>
</dbReference>
<evidence type="ECO:0000313" key="4">
    <source>
        <dbReference type="EMBL" id="KAF0456436.1"/>
    </source>
</evidence>
<evidence type="ECO:0000256" key="1">
    <source>
        <dbReference type="ARBA" id="ARBA00022801"/>
    </source>
</evidence>
<keyword evidence="2" id="KW-0812">Transmembrane</keyword>
<sequence>MAGLHIDLLRHALIIVLCGSYLVGSTFFTLMFIPPFALFGWVFLPIVACSVIVGAYSIAWIVYLYKGQTDRSFNLPYNPKRIFKINYAFFSFLWTSIIMFVPLFAEYGYFKFFVLGKRIRRIIKEDIYYGSNSNSNRLDVYIPDTSKYPQMFDAAFHPVIVFIHGGSWGSGDKIWYSLLALRLRQMGYVVVVPNVTLYPKAKVDVMLSDIKRTLVWTKRFISKFGGDPNKIYIMGHSSGAHLASLVTVRDSIIKSQTMEGRVSSNLNDIDPELELPKIAGLILMAGIYDIRRHYLWETKRGVEEISPMGRVMGDSPESFEMNSPTLLLQSAMKDREVDFNKLKKLMPQKILLIHGDMDETVPLESTLRFNLVLSDLNIEDLRLRIMNGMEHSDPVVGMMYSPFRNRFTPHLISELGNFMLQDDLEIEEY</sequence>
<dbReference type="EMBL" id="WTPW01001105">
    <property type="protein sequence ID" value="KAF0456436.1"/>
    <property type="molecule type" value="Genomic_DNA"/>
</dbReference>
<keyword evidence="1 4" id="KW-0378">Hydrolase</keyword>
<keyword evidence="2" id="KW-1133">Transmembrane helix</keyword>
<dbReference type="InterPro" id="IPR029058">
    <property type="entry name" value="AB_hydrolase_fold"/>
</dbReference>
<evidence type="ECO:0000256" key="2">
    <source>
        <dbReference type="SAM" id="Phobius"/>
    </source>
</evidence>
<proteinExistence type="predicted"/>
<protein>
    <submittedName>
        <fullName evidence="4">Alpha/beta-hydrolase</fullName>
    </submittedName>
</protein>
<evidence type="ECO:0000259" key="3">
    <source>
        <dbReference type="Pfam" id="PF20434"/>
    </source>
</evidence>
<dbReference type="Proteomes" id="UP000439903">
    <property type="component" value="Unassembled WGS sequence"/>
</dbReference>
<dbReference type="AlphaFoldDB" id="A0A8H3XEK5"/>
<feature type="transmembrane region" description="Helical" evidence="2">
    <location>
        <begin position="39"/>
        <end position="65"/>
    </location>
</feature>
<accession>A0A8H3XEK5</accession>
<dbReference type="GO" id="GO:0016787">
    <property type="term" value="F:hydrolase activity"/>
    <property type="evidence" value="ECO:0007669"/>
    <property type="project" value="UniProtKB-KW"/>
</dbReference>
<gene>
    <name evidence="4" type="ORF">F8M41_001374</name>
</gene>
<reference evidence="4 5" key="1">
    <citation type="journal article" date="2019" name="Environ. Microbiol.">
        <title>At the nexus of three kingdoms: the genome of the mycorrhizal fungus Gigaspora margarita provides insights into plant, endobacterial and fungal interactions.</title>
        <authorList>
            <person name="Venice F."/>
            <person name="Ghignone S."/>
            <person name="Salvioli di Fossalunga A."/>
            <person name="Amselem J."/>
            <person name="Novero M."/>
            <person name="Xianan X."/>
            <person name="Sedzielewska Toro K."/>
            <person name="Morin E."/>
            <person name="Lipzen A."/>
            <person name="Grigoriev I.V."/>
            <person name="Henrissat B."/>
            <person name="Martin F.M."/>
            <person name="Bonfante P."/>
        </authorList>
    </citation>
    <scope>NUCLEOTIDE SEQUENCE [LARGE SCALE GENOMIC DNA]</scope>
    <source>
        <strain evidence="4 5">BEG34</strain>
    </source>
</reference>
<dbReference type="PANTHER" id="PTHR48081">
    <property type="entry name" value="AB HYDROLASE SUPERFAMILY PROTEIN C4A8.06C"/>
    <property type="match status" value="1"/>
</dbReference>
<dbReference type="Pfam" id="PF20434">
    <property type="entry name" value="BD-FAE"/>
    <property type="match status" value="1"/>
</dbReference>
<feature type="transmembrane region" description="Helical" evidence="2">
    <location>
        <begin position="12"/>
        <end position="33"/>
    </location>
</feature>
<evidence type="ECO:0000313" key="5">
    <source>
        <dbReference type="Proteomes" id="UP000439903"/>
    </source>
</evidence>
<dbReference type="OrthoDB" id="6495301at2759"/>
<dbReference type="Gene3D" id="3.40.50.1820">
    <property type="entry name" value="alpha/beta hydrolase"/>
    <property type="match status" value="1"/>
</dbReference>
<dbReference type="PROSITE" id="PS00122">
    <property type="entry name" value="CARBOXYLESTERASE_B_1"/>
    <property type="match status" value="1"/>
</dbReference>
<dbReference type="InterPro" id="IPR049492">
    <property type="entry name" value="BD-FAE-like_dom"/>
</dbReference>
<keyword evidence="2" id="KW-0472">Membrane</keyword>
<name>A0A8H3XEK5_GIGMA</name>
<feature type="domain" description="BD-FAE-like" evidence="3">
    <location>
        <begin position="138"/>
        <end position="369"/>
    </location>
</feature>
<keyword evidence="5" id="KW-1185">Reference proteome</keyword>
<organism evidence="4 5">
    <name type="scientific">Gigaspora margarita</name>
    <dbReference type="NCBI Taxonomy" id="4874"/>
    <lineage>
        <taxon>Eukaryota</taxon>
        <taxon>Fungi</taxon>
        <taxon>Fungi incertae sedis</taxon>
        <taxon>Mucoromycota</taxon>
        <taxon>Glomeromycotina</taxon>
        <taxon>Glomeromycetes</taxon>
        <taxon>Diversisporales</taxon>
        <taxon>Gigasporaceae</taxon>
        <taxon>Gigaspora</taxon>
    </lineage>
</organism>